<evidence type="ECO:0000256" key="5">
    <source>
        <dbReference type="ARBA" id="ARBA00022692"/>
    </source>
</evidence>
<evidence type="ECO:0000313" key="10">
    <source>
        <dbReference type="Proteomes" id="UP000067689"/>
    </source>
</evidence>
<evidence type="ECO:0000256" key="7">
    <source>
        <dbReference type="ARBA" id="ARBA00023136"/>
    </source>
</evidence>
<keyword evidence="6 8" id="KW-1133">Transmembrane helix</keyword>
<evidence type="ECO:0000313" key="9">
    <source>
        <dbReference type="EMBL" id="ALX06211.1"/>
    </source>
</evidence>
<feature type="transmembrane region" description="Helical" evidence="8">
    <location>
        <begin position="130"/>
        <end position="147"/>
    </location>
</feature>
<feature type="transmembrane region" description="Helical" evidence="8">
    <location>
        <begin position="284"/>
        <end position="303"/>
    </location>
</feature>
<accession>A0A0U3KNZ5</accession>
<dbReference type="CDD" id="cd06550">
    <property type="entry name" value="TM_ABC_iron-siderophores_like"/>
    <property type="match status" value="1"/>
</dbReference>
<evidence type="ECO:0000256" key="3">
    <source>
        <dbReference type="ARBA" id="ARBA00022448"/>
    </source>
</evidence>
<organism evidence="9 10">
    <name type="scientific">Aeromicrobium erythreum</name>
    <dbReference type="NCBI Taxonomy" id="2041"/>
    <lineage>
        <taxon>Bacteria</taxon>
        <taxon>Bacillati</taxon>
        <taxon>Actinomycetota</taxon>
        <taxon>Actinomycetes</taxon>
        <taxon>Propionibacteriales</taxon>
        <taxon>Nocardioidaceae</taxon>
        <taxon>Aeromicrobium</taxon>
    </lineage>
</organism>
<feature type="transmembrane region" description="Helical" evidence="8">
    <location>
        <begin position="310"/>
        <end position="331"/>
    </location>
</feature>
<evidence type="ECO:0000256" key="4">
    <source>
        <dbReference type="ARBA" id="ARBA00022475"/>
    </source>
</evidence>
<dbReference type="Proteomes" id="UP000067689">
    <property type="component" value="Chromosome"/>
</dbReference>
<name>A0A0U3KNZ5_9ACTN</name>
<keyword evidence="5 8" id="KW-0812">Transmembrane</keyword>
<feature type="transmembrane region" description="Helical" evidence="8">
    <location>
        <begin position="154"/>
        <end position="176"/>
    </location>
</feature>
<keyword evidence="4" id="KW-1003">Cell membrane</keyword>
<protein>
    <submittedName>
        <fullName evidence="9">Iron ABC transporter permease</fullName>
    </submittedName>
</protein>
<dbReference type="Pfam" id="PF01032">
    <property type="entry name" value="FecCD"/>
    <property type="match status" value="1"/>
</dbReference>
<evidence type="ECO:0000256" key="2">
    <source>
        <dbReference type="ARBA" id="ARBA00007935"/>
    </source>
</evidence>
<gene>
    <name evidence="9" type="ORF">AERYTH_16665</name>
</gene>
<sequence>MRRAVRAQRRAHRARTTTITLVLAAITFALFVVTMMIGSYVLSPWEVVGSAFRLTDDPSVDFIVLDLRLPTAATALGSGLALGVAGLVFQRLLANPLASPDFVGISGGASLFAVSAILFTGWGAVATSTMALLGALLASIAIYLLAWRGGITGYRFILVGIGLSQLFTALTGYVIARADLTDAREAMTWLVGSVGSAGPFELRTLLVAVAVLLPVAFVLSRRLGALELGDDAASALGVRVERSRLGLLALSVVLVALATAAAGPLSFVALIAGPIAVRLIGNAASLPAAAFVGAIIVLTADLVAQHALPVSLPTGVVTGAVGAPYLIWLLATVNREGRGG</sequence>
<feature type="transmembrane region" description="Helical" evidence="8">
    <location>
        <begin position="21"/>
        <end position="42"/>
    </location>
</feature>
<dbReference type="InterPro" id="IPR037294">
    <property type="entry name" value="ABC_BtuC-like"/>
</dbReference>
<proteinExistence type="inferred from homology"/>
<dbReference type="GO" id="GO:0033214">
    <property type="term" value="P:siderophore-iron import into cell"/>
    <property type="evidence" value="ECO:0007669"/>
    <property type="project" value="TreeGrafter"/>
</dbReference>
<dbReference type="PANTHER" id="PTHR30472:SF24">
    <property type="entry name" value="FERRIC ENTEROBACTIN TRANSPORT SYSTEM PERMEASE PROTEIN FEPG"/>
    <property type="match status" value="1"/>
</dbReference>
<feature type="transmembrane region" description="Helical" evidence="8">
    <location>
        <begin position="62"/>
        <end position="89"/>
    </location>
</feature>
<feature type="transmembrane region" description="Helical" evidence="8">
    <location>
        <begin position="101"/>
        <end position="124"/>
    </location>
</feature>
<dbReference type="STRING" id="2041.AERYTH_16665"/>
<reference evidence="9 10" key="1">
    <citation type="journal article" date="1991" name="Int. J. Syst. Bacteriol.">
        <title>Description of the erythromycin-producing bacterium Arthrobacter sp. strain NRRL B-3381 as Aeromicrobium erythreum gen. nov., sp. nov.</title>
        <authorList>
            <person name="Miller E.S."/>
            <person name="Woese C.R."/>
            <person name="Brenner S."/>
        </authorList>
    </citation>
    <scope>NUCLEOTIDE SEQUENCE [LARGE SCALE GENOMIC DNA]</scope>
    <source>
        <strain evidence="9 10">AR18</strain>
    </source>
</reference>
<keyword evidence="3" id="KW-0813">Transport</keyword>
<keyword evidence="10" id="KW-1185">Reference proteome</keyword>
<keyword evidence="7 8" id="KW-0472">Membrane</keyword>
<dbReference type="PATRIC" id="fig|2041.4.peg.3485"/>
<comment type="subcellular location">
    <subcellularLocation>
        <location evidence="1">Cell membrane</location>
        <topology evidence="1">Multi-pass membrane protein</topology>
    </subcellularLocation>
</comment>
<dbReference type="GO" id="GO:0005886">
    <property type="term" value="C:plasma membrane"/>
    <property type="evidence" value="ECO:0007669"/>
    <property type="project" value="UniProtKB-SubCell"/>
</dbReference>
<comment type="similarity">
    <text evidence="2">Belongs to the binding-protein-dependent transport system permease family. FecCD subfamily.</text>
</comment>
<evidence type="ECO:0000256" key="1">
    <source>
        <dbReference type="ARBA" id="ARBA00004651"/>
    </source>
</evidence>
<dbReference type="Gene3D" id="1.10.3470.10">
    <property type="entry name" value="ABC transporter involved in vitamin B12 uptake, BtuC"/>
    <property type="match status" value="1"/>
</dbReference>
<feature type="transmembrane region" description="Helical" evidence="8">
    <location>
        <begin position="205"/>
        <end position="224"/>
    </location>
</feature>
<evidence type="ECO:0000256" key="6">
    <source>
        <dbReference type="ARBA" id="ARBA00022989"/>
    </source>
</evidence>
<evidence type="ECO:0000256" key="8">
    <source>
        <dbReference type="SAM" id="Phobius"/>
    </source>
</evidence>
<dbReference type="PANTHER" id="PTHR30472">
    <property type="entry name" value="FERRIC ENTEROBACTIN TRANSPORT SYSTEM PERMEASE PROTEIN"/>
    <property type="match status" value="1"/>
</dbReference>
<dbReference type="AlphaFoldDB" id="A0A0U3KNZ5"/>
<feature type="transmembrane region" description="Helical" evidence="8">
    <location>
        <begin position="245"/>
        <end position="272"/>
    </location>
</feature>
<dbReference type="GO" id="GO:0022857">
    <property type="term" value="F:transmembrane transporter activity"/>
    <property type="evidence" value="ECO:0007669"/>
    <property type="project" value="InterPro"/>
</dbReference>
<dbReference type="EMBL" id="CP011502">
    <property type="protein sequence ID" value="ALX06211.1"/>
    <property type="molecule type" value="Genomic_DNA"/>
</dbReference>
<dbReference type="InterPro" id="IPR000522">
    <property type="entry name" value="ABC_transptr_permease_BtuC"/>
</dbReference>
<dbReference type="KEGG" id="aer:AERYTH_16665"/>
<dbReference type="SUPFAM" id="SSF81345">
    <property type="entry name" value="ABC transporter involved in vitamin B12 uptake, BtuC"/>
    <property type="match status" value="1"/>
</dbReference>